<reference evidence="1" key="1">
    <citation type="submission" date="2023-08" db="EMBL/GenBank/DDBJ databases">
        <title>Chromosome-level Genome Assembly of mud carp (Cirrhinus molitorella).</title>
        <authorList>
            <person name="Liu H."/>
        </authorList>
    </citation>
    <scope>NUCLEOTIDE SEQUENCE</scope>
    <source>
        <strain evidence="1">Prfri</strain>
        <tissue evidence="1">Muscle</tissue>
    </source>
</reference>
<evidence type="ECO:0000313" key="1">
    <source>
        <dbReference type="EMBL" id="KAK2876217.1"/>
    </source>
</evidence>
<protein>
    <submittedName>
        <fullName evidence="1">Uncharacterized protein</fullName>
    </submittedName>
</protein>
<evidence type="ECO:0000313" key="2">
    <source>
        <dbReference type="Proteomes" id="UP001187343"/>
    </source>
</evidence>
<sequence>MESEPVETGAHGDFPVCVQQIRPLTPALGHKAEQSEEQVSDSAKTIQAQFVAEALQMVIPEMSSSATFPQNKHKLHLSHPSIDVCWCMT</sequence>
<gene>
    <name evidence="1" type="ORF">Q8A67_020313</name>
</gene>
<organism evidence="1 2">
    <name type="scientific">Cirrhinus molitorella</name>
    <name type="common">mud carp</name>
    <dbReference type="NCBI Taxonomy" id="172907"/>
    <lineage>
        <taxon>Eukaryota</taxon>
        <taxon>Metazoa</taxon>
        <taxon>Chordata</taxon>
        <taxon>Craniata</taxon>
        <taxon>Vertebrata</taxon>
        <taxon>Euteleostomi</taxon>
        <taxon>Actinopterygii</taxon>
        <taxon>Neopterygii</taxon>
        <taxon>Teleostei</taxon>
        <taxon>Ostariophysi</taxon>
        <taxon>Cypriniformes</taxon>
        <taxon>Cyprinidae</taxon>
        <taxon>Labeoninae</taxon>
        <taxon>Labeonini</taxon>
        <taxon>Cirrhinus</taxon>
    </lineage>
</organism>
<proteinExistence type="predicted"/>
<name>A0AA88TNK2_9TELE</name>
<dbReference type="EMBL" id="JAUYZG010000020">
    <property type="protein sequence ID" value="KAK2876217.1"/>
    <property type="molecule type" value="Genomic_DNA"/>
</dbReference>
<accession>A0AA88TNK2</accession>
<dbReference type="Proteomes" id="UP001187343">
    <property type="component" value="Unassembled WGS sequence"/>
</dbReference>
<keyword evidence="2" id="KW-1185">Reference proteome</keyword>
<comment type="caution">
    <text evidence="1">The sequence shown here is derived from an EMBL/GenBank/DDBJ whole genome shotgun (WGS) entry which is preliminary data.</text>
</comment>
<dbReference type="AlphaFoldDB" id="A0AA88TNK2"/>